<dbReference type="Gene3D" id="3.40.50.1820">
    <property type="entry name" value="alpha/beta hydrolase"/>
    <property type="match status" value="1"/>
</dbReference>
<dbReference type="InterPro" id="IPR041172">
    <property type="entry name" value="EstA_Ig-like_N"/>
</dbReference>
<evidence type="ECO:0000259" key="3">
    <source>
        <dbReference type="Pfam" id="PF18435"/>
    </source>
</evidence>
<dbReference type="InterPro" id="IPR029058">
    <property type="entry name" value="AB_hydrolase_fold"/>
</dbReference>
<dbReference type="InterPro" id="IPR050955">
    <property type="entry name" value="Plant_Biomass_Hydrol_Est"/>
</dbReference>
<evidence type="ECO:0000259" key="2">
    <source>
        <dbReference type="Pfam" id="PF00326"/>
    </source>
</evidence>
<keyword evidence="5" id="KW-1185">Reference proteome</keyword>
<accession>A0ABT3DFN9</accession>
<dbReference type="Gene3D" id="2.60.40.2180">
    <property type="match status" value="1"/>
</dbReference>
<evidence type="ECO:0000313" key="4">
    <source>
        <dbReference type="EMBL" id="MCV9885351.1"/>
    </source>
</evidence>
<dbReference type="PANTHER" id="PTHR43037">
    <property type="entry name" value="UNNAMED PRODUCT-RELATED"/>
    <property type="match status" value="1"/>
</dbReference>
<keyword evidence="1" id="KW-0732">Signal</keyword>
<dbReference type="RefSeq" id="WP_264142145.1">
    <property type="nucleotide sequence ID" value="NZ_JAOYEY010000031.1"/>
</dbReference>
<dbReference type="Pfam" id="PF18435">
    <property type="entry name" value="EstA_Ig_like"/>
    <property type="match status" value="1"/>
</dbReference>
<feature type="domain" description="Esterase Ig-like N-terminal" evidence="3">
    <location>
        <begin position="40"/>
        <end position="167"/>
    </location>
</feature>
<name>A0ABT3DFN9_9BACI</name>
<dbReference type="SUPFAM" id="SSF53474">
    <property type="entry name" value="alpha/beta-Hydrolases"/>
    <property type="match status" value="1"/>
</dbReference>
<gene>
    <name evidence="4" type="ORF">OIH86_06775</name>
</gene>
<protein>
    <submittedName>
        <fullName evidence="4">Prolyl oligopeptidase family serine peptidase</fullName>
    </submittedName>
</protein>
<dbReference type="EMBL" id="JAOYEY010000031">
    <property type="protein sequence ID" value="MCV9885351.1"/>
    <property type="molecule type" value="Genomic_DNA"/>
</dbReference>
<proteinExistence type="predicted"/>
<evidence type="ECO:0000313" key="5">
    <source>
        <dbReference type="Proteomes" id="UP001526147"/>
    </source>
</evidence>
<dbReference type="InterPro" id="IPR001375">
    <property type="entry name" value="Peptidase_S9_cat"/>
</dbReference>
<feature type="domain" description="Peptidase S9 prolyl oligopeptidase catalytic" evidence="2">
    <location>
        <begin position="286"/>
        <end position="327"/>
    </location>
</feature>
<dbReference type="PANTHER" id="PTHR43037:SF1">
    <property type="entry name" value="BLL1128 PROTEIN"/>
    <property type="match status" value="1"/>
</dbReference>
<organism evidence="4 5">
    <name type="scientific">Metabacillus halosaccharovorans</name>
    <dbReference type="NCBI Taxonomy" id="930124"/>
    <lineage>
        <taxon>Bacteria</taxon>
        <taxon>Bacillati</taxon>
        <taxon>Bacillota</taxon>
        <taxon>Bacilli</taxon>
        <taxon>Bacillales</taxon>
        <taxon>Bacillaceae</taxon>
        <taxon>Metabacillus</taxon>
    </lineage>
</organism>
<sequence length="441" mass="48945">MFNVLKRHAKTAVLSTLVASSTLFFMSEGEAKELKTQPTSYKTITEVEDWGAAITKVMIDIGKPIPKDSVTTDTFDVHVSRSDSRLVTPFLEEGYRHVTKAYVSDKNGNPVVKTGKYVVLEMQIGPEISLGSAINYDWAGSGYNDWNENSYTITQKKAIETPAGTISGLVVDTFNGGVRELVDDFSTGEATYDDITLTYADYSPAKDKGKNPLIIWLHGAGEGGTDPTIAISGNKAVNFASDEIQTYFDGAYVLAPQTPTFWMDGFTGFGDGTSKYQDALMSLIKEYVAKNKDIDPDRIYIGGDSNGGYMTMLMIRDYTDYFAAAFPTCEALNDTLITNEDIDTMKKLPIWFIHAKTDDVVPANQFVVPTYNRLIEAGAEDVHLSLFDNVIDTSGLYKKEDGTPYEYHGHWSWIYVYNNDVEKTIDGKTITLMEWLSSKSK</sequence>
<dbReference type="Pfam" id="PF00326">
    <property type="entry name" value="Peptidase_S9"/>
    <property type="match status" value="1"/>
</dbReference>
<comment type="caution">
    <text evidence="4">The sequence shown here is derived from an EMBL/GenBank/DDBJ whole genome shotgun (WGS) entry which is preliminary data.</text>
</comment>
<reference evidence="4 5" key="1">
    <citation type="submission" date="2022-10" db="EMBL/GenBank/DDBJ databases">
        <title>Draft genome assembly of moderately radiation resistant bacterium Metabacillus halosaccharovorans.</title>
        <authorList>
            <person name="Pal S."/>
            <person name="Gopinathan A."/>
        </authorList>
    </citation>
    <scope>NUCLEOTIDE SEQUENCE [LARGE SCALE GENOMIC DNA]</scope>
    <source>
        <strain evidence="4 5">VITHBRA001</strain>
    </source>
</reference>
<dbReference type="Proteomes" id="UP001526147">
    <property type="component" value="Unassembled WGS sequence"/>
</dbReference>
<evidence type="ECO:0000256" key="1">
    <source>
        <dbReference type="ARBA" id="ARBA00022729"/>
    </source>
</evidence>